<keyword evidence="1" id="KW-0472">Membrane</keyword>
<evidence type="ECO:0000256" key="1">
    <source>
        <dbReference type="SAM" id="Phobius"/>
    </source>
</evidence>
<dbReference type="AlphaFoldDB" id="A0A4P9XIH8"/>
<dbReference type="Proteomes" id="UP000271241">
    <property type="component" value="Unassembled WGS sequence"/>
</dbReference>
<evidence type="ECO:0000313" key="3">
    <source>
        <dbReference type="Proteomes" id="UP000271241"/>
    </source>
</evidence>
<sequence length="245" mass="27039">MLLHSSPGVDYVAAAADDLNETRARYIGQSLQLFLSVLALWLFAYNLYRAISLAMWMRHFPVRLLCIVQAAAGVALSITSISTDLPGGADCHAAKWAGGVGLTLSTLCTEIMLLLKAYIVHDRPRWLLVLLVPLTIIQFGILWVIVGHAGFMLTTAHGCTVAFPAYYPWMRFALNGTVNATLSIPFLMVAVNYYRRYGSDMWACLSRDGILYMVCAIASNLAAALFSSFAWLGGMSEWMYFLDCT</sequence>
<keyword evidence="3" id="KW-1185">Reference proteome</keyword>
<gene>
    <name evidence="2" type="ORF">THASP1DRAFT_32662</name>
</gene>
<organism evidence="2 3">
    <name type="scientific">Thamnocephalis sphaerospora</name>
    <dbReference type="NCBI Taxonomy" id="78915"/>
    <lineage>
        <taxon>Eukaryota</taxon>
        <taxon>Fungi</taxon>
        <taxon>Fungi incertae sedis</taxon>
        <taxon>Zoopagomycota</taxon>
        <taxon>Zoopagomycotina</taxon>
        <taxon>Zoopagomycetes</taxon>
        <taxon>Zoopagales</taxon>
        <taxon>Sigmoideomycetaceae</taxon>
        <taxon>Thamnocephalis</taxon>
    </lineage>
</organism>
<reference evidence="3" key="1">
    <citation type="journal article" date="2018" name="Nat. Microbiol.">
        <title>Leveraging single-cell genomics to expand the fungal tree of life.</title>
        <authorList>
            <person name="Ahrendt S.R."/>
            <person name="Quandt C.A."/>
            <person name="Ciobanu D."/>
            <person name="Clum A."/>
            <person name="Salamov A."/>
            <person name="Andreopoulos B."/>
            <person name="Cheng J.F."/>
            <person name="Woyke T."/>
            <person name="Pelin A."/>
            <person name="Henrissat B."/>
            <person name="Reynolds N.K."/>
            <person name="Benny G.L."/>
            <person name="Smith M.E."/>
            <person name="James T.Y."/>
            <person name="Grigoriev I.V."/>
        </authorList>
    </citation>
    <scope>NUCLEOTIDE SEQUENCE [LARGE SCALE GENOMIC DNA]</scope>
    <source>
        <strain evidence="3">RSA 1356</strain>
    </source>
</reference>
<feature type="transmembrane region" description="Helical" evidence="1">
    <location>
        <begin position="26"/>
        <end position="48"/>
    </location>
</feature>
<feature type="transmembrane region" description="Helical" evidence="1">
    <location>
        <begin position="93"/>
        <end position="115"/>
    </location>
</feature>
<feature type="transmembrane region" description="Helical" evidence="1">
    <location>
        <begin position="166"/>
        <end position="189"/>
    </location>
</feature>
<keyword evidence="1" id="KW-1133">Transmembrane helix</keyword>
<proteinExistence type="predicted"/>
<accession>A0A4P9XIH8</accession>
<name>A0A4P9XIH8_9FUNG</name>
<evidence type="ECO:0000313" key="2">
    <source>
        <dbReference type="EMBL" id="RKP05504.1"/>
    </source>
</evidence>
<keyword evidence="1" id="KW-0812">Transmembrane</keyword>
<feature type="transmembrane region" description="Helical" evidence="1">
    <location>
        <begin position="127"/>
        <end position="146"/>
    </location>
</feature>
<feature type="transmembrane region" description="Helical" evidence="1">
    <location>
        <begin position="60"/>
        <end position="81"/>
    </location>
</feature>
<protein>
    <submittedName>
        <fullName evidence="2">Uncharacterized protein</fullName>
    </submittedName>
</protein>
<feature type="transmembrane region" description="Helical" evidence="1">
    <location>
        <begin position="210"/>
        <end position="232"/>
    </location>
</feature>
<dbReference type="EMBL" id="KZ993111">
    <property type="protein sequence ID" value="RKP05504.1"/>
    <property type="molecule type" value="Genomic_DNA"/>
</dbReference>